<reference evidence="3 4" key="1">
    <citation type="journal article" date="2019" name="Sci. Rep.">
        <title>Colletotrichum shisoi sp. nov., an anthracnose pathogen of Perilla frutescens in Japan: molecular phylogenetic, morphological and genomic evidence.</title>
        <authorList>
            <person name="Gan P."/>
            <person name="Tsushima A."/>
            <person name="Hiroyama R."/>
            <person name="Narusaka M."/>
            <person name="Takano Y."/>
            <person name="Narusaka Y."/>
            <person name="Kawaradani M."/>
            <person name="Damm U."/>
            <person name="Shirasu K."/>
        </authorList>
    </citation>
    <scope>NUCLEOTIDE SEQUENCE [LARGE SCALE GENOMIC DNA]</scope>
    <source>
        <strain evidence="3 4">PG-2018a</strain>
    </source>
</reference>
<dbReference type="Gene3D" id="2.60.120.1160">
    <property type="match status" value="1"/>
</dbReference>
<feature type="chain" id="PRO_5025019030" description="Glycoside hydrolase 131 catalytic N-terminal domain-containing protein" evidence="1">
    <location>
        <begin position="20"/>
        <end position="127"/>
    </location>
</feature>
<evidence type="ECO:0000313" key="4">
    <source>
        <dbReference type="Proteomes" id="UP000326340"/>
    </source>
</evidence>
<dbReference type="InterPro" id="IPR041524">
    <property type="entry name" value="GH131_N"/>
</dbReference>
<proteinExistence type="predicted"/>
<keyword evidence="4" id="KW-1185">Reference proteome</keyword>
<dbReference type="Proteomes" id="UP000326340">
    <property type="component" value="Unassembled WGS sequence"/>
</dbReference>
<dbReference type="PANTHER" id="PTHR34612:SF4">
    <property type="entry name" value="GLYCOSIDE HYDROLASE 131 CATALYTIC N-TERMINAL DOMAIN-CONTAINING PROTEIN"/>
    <property type="match status" value="1"/>
</dbReference>
<comment type="caution">
    <text evidence="3">The sequence shown here is derived from an EMBL/GenBank/DDBJ whole genome shotgun (WGS) entry which is preliminary data.</text>
</comment>
<gene>
    <name evidence="3" type="ORF">CSHISOI_00453</name>
</gene>
<name>A0A5Q4C7I7_9PEZI</name>
<organism evidence="3 4">
    <name type="scientific">Colletotrichum shisoi</name>
    <dbReference type="NCBI Taxonomy" id="2078593"/>
    <lineage>
        <taxon>Eukaryota</taxon>
        <taxon>Fungi</taxon>
        <taxon>Dikarya</taxon>
        <taxon>Ascomycota</taxon>
        <taxon>Pezizomycotina</taxon>
        <taxon>Sordariomycetes</taxon>
        <taxon>Hypocreomycetidae</taxon>
        <taxon>Glomerellales</taxon>
        <taxon>Glomerellaceae</taxon>
        <taxon>Colletotrichum</taxon>
        <taxon>Colletotrichum destructivum species complex</taxon>
    </lineage>
</organism>
<protein>
    <recommendedName>
        <fullName evidence="2">Glycoside hydrolase 131 catalytic N-terminal domain-containing protein</fullName>
    </recommendedName>
</protein>
<evidence type="ECO:0000256" key="1">
    <source>
        <dbReference type="SAM" id="SignalP"/>
    </source>
</evidence>
<accession>A0A5Q4C7I7</accession>
<feature type="domain" description="Glycoside hydrolase 131 catalytic N-terminal" evidence="2">
    <location>
        <begin position="33"/>
        <end position="122"/>
    </location>
</feature>
<dbReference type="EMBL" id="PUHP01000015">
    <property type="protein sequence ID" value="TQN74951.1"/>
    <property type="molecule type" value="Genomic_DNA"/>
</dbReference>
<feature type="signal peptide" evidence="1">
    <location>
        <begin position="1"/>
        <end position="19"/>
    </location>
</feature>
<dbReference type="Pfam" id="PF18271">
    <property type="entry name" value="GH131_N"/>
    <property type="match status" value="1"/>
</dbReference>
<sequence>MLPPAAALLLLALAVLAASTPLNCGAASIRCPVIFDGRVPAAAVPGDFDSASGGGWNPYNPDYVKGEGLLWSDIILLPRAGPPSRFDSGRERRRPLEVTISNASVFIDQRGFRRAGLLFAGDANVGR</sequence>
<dbReference type="PANTHER" id="PTHR34612">
    <property type="entry name" value="GH131_N DOMAIN-CONTAINING PROTEIN"/>
    <property type="match status" value="1"/>
</dbReference>
<keyword evidence="1" id="KW-0732">Signal</keyword>
<dbReference type="AlphaFoldDB" id="A0A5Q4C7I7"/>
<evidence type="ECO:0000259" key="2">
    <source>
        <dbReference type="Pfam" id="PF18271"/>
    </source>
</evidence>
<evidence type="ECO:0000313" key="3">
    <source>
        <dbReference type="EMBL" id="TQN74951.1"/>
    </source>
</evidence>
<dbReference type="OrthoDB" id="5283326at2759"/>